<evidence type="ECO:0000313" key="4">
    <source>
        <dbReference type="EMBL" id="MBC4016948.1"/>
    </source>
</evidence>
<dbReference type="Pfam" id="PF00072">
    <property type="entry name" value="Response_reg"/>
    <property type="match status" value="1"/>
</dbReference>
<reference evidence="4" key="1">
    <citation type="submission" date="2020-08" db="EMBL/GenBank/DDBJ databases">
        <authorList>
            <person name="Hu Y."/>
            <person name="Nguyen S.V."/>
            <person name="Li F."/>
            <person name="Fanning S."/>
        </authorList>
    </citation>
    <scope>NUCLEOTIDE SEQUENCE</scope>
    <source>
        <strain evidence="4">SYSU D8009</strain>
    </source>
</reference>
<sequence length="128" mass="13396">MTAAPLVLVVEDEALLALEIEDLLLAAGFAARLASDGRAALAQPAERLAAAVIDLNLGTGMQGRDVIRLLRQRRPDLPVVVVTGYTPGAAQADLRGLGGPTARLQKPIDPARLIQRLRDAISSTNGIA</sequence>
<dbReference type="InterPro" id="IPR011006">
    <property type="entry name" value="CheY-like_superfamily"/>
</dbReference>
<evidence type="ECO:0000313" key="5">
    <source>
        <dbReference type="Proteomes" id="UP000600101"/>
    </source>
</evidence>
<dbReference type="PROSITE" id="PS50110">
    <property type="entry name" value="RESPONSE_REGULATORY"/>
    <property type="match status" value="1"/>
</dbReference>
<dbReference type="AlphaFoldDB" id="A0A9X0UEM9"/>
<keyword evidence="5" id="KW-1185">Reference proteome</keyword>
<keyword evidence="1 2" id="KW-0597">Phosphoprotein</keyword>
<organism evidence="4 5">
    <name type="scientific">Siccirubricoccus deserti</name>
    <dbReference type="NCBI Taxonomy" id="2013562"/>
    <lineage>
        <taxon>Bacteria</taxon>
        <taxon>Pseudomonadati</taxon>
        <taxon>Pseudomonadota</taxon>
        <taxon>Alphaproteobacteria</taxon>
        <taxon>Acetobacterales</taxon>
        <taxon>Roseomonadaceae</taxon>
        <taxon>Siccirubricoccus</taxon>
    </lineage>
</organism>
<dbReference type="GO" id="GO:0000160">
    <property type="term" value="P:phosphorelay signal transduction system"/>
    <property type="evidence" value="ECO:0007669"/>
    <property type="project" value="InterPro"/>
</dbReference>
<evidence type="ECO:0000256" key="1">
    <source>
        <dbReference type="ARBA" id="ARBA00022553"/>
    </source>
</evidence>
<dbReference type="Gene3D" id="3.40.50.2300">
    <property type="match status" value="1"/>
</dbReference>
<name>A0A9X0UEM9_9PROT</name>
<protein>
    <submittedName>
        <fullName evidence="4">Response regulator</fullName>
    </submittedName>
</protein>
<evidence type="ECO:0000259" key="3">
    <source>
        <dbReference type="PROSITE" id="PS50110"/>
    </source>
</evidence>
<dbReference type="PANTHER" id="PTHR44591">
    <property type="entry name" value="STRESS RESPONSE REGULATOR PROTEIN 1"/>
    <property type="match status" value="1"/>
</dbReference>
<comment type="caution">
    <text evidence="4">The sequence shown here is derived from an EMBL/GenBank/DDBJ whole genome shotgun (WGS) entry which is preliminary data.</text>
</comment>
<dbReference type="InterPro" id="IPR001789">
    <property type="entry name" value="Sig_transdc_resp-reg_receiver"/>
</dbReference>
<dbReference type="CDD" id="cd00156">
    <property type="entry name" value="REC"/>
    <property type="match status" value="1"/>
</dbReference>
<proteinExistence type="predicted"/>
<dbReference type="PANTHER" id="PTHR44591:SF21">
    <property type="entry name" value="TWO-COMPONENT RESPONSE REGULATOR"/>
    <property type="match status" value="1"/>
</dbReference>
<evidence type="ECO:0000256" key="2">
    <source>
        <dbReference type="PROSITE-ProRule" id="PRU00169"/>
    </source>
</evidence>
<dbReference type="EMBL" id="JACOMF010000020">
    <property type="protein sequence ID" value="MBC4016948.1"/>
    <property type="molecule type" value="Genomic_DNA"/>
</dbReference>
<dbReference type="SUPFAM" id="SSF52172">
    <property type="entry name" value="CheY-like"/>
    <property type="match status" value="1"/>
</dbReference>
<accession>A0A9X0UEM9</accession>
<gene>
    <name evidence="4" type="ORF">H7965_16640</name>
</gene>
<dbReference type="InterPro" id="IPR050595">
    <property type="entry name" value="Bact_response_regulator"/>
</dbReference>
<feature type="domain" description="Response regulatory" evidence="3">
    <location>
        <begin position="6"/>
        <end position="121"/>
    </location>
</feature>
<dbReference type="RefSeq" id="WP_186771716.1">
    <property type="nucleotide sequence ID" value="NZ_JACOMF010000020.1"/>
</dbReference>
<dbReference type="Proteomes" id="UP000600101">
    <property type="component" value="Unassembled WGS sequence"/>
</dbReference>
<dbReference type="SMART" id="SM00448">
    <property type="entry name" value="REC"/>
    <property type="match status" value="1"/>
</dbReference>
<feature type="modified residue" description="4-aspartylphosphate" evidence="2">
    <location>
        <position position="54"/>
    </location>
</feature>